<dbReference type="EMBL" id="KL363434">
    <property type="protein sequence ID" value="KFD45732.1"/>
    <property type="molecule type" value="Genomic_DNA"/>
</dbReference>
<sequence>MIAKNGELLNPKVNLLKRKIPGGMSVFMFRHKHRVTSRSSSCNPICMNIFEMQPKNPNRYRRKRHRIPIRPVCNAGPGFIQRPSHLRRRRPWPLCTSTFDVNH</sequence>
<dbReference type="Proteomes" id="UP000030764">
    <property type="component" value="Unassembled WGS sequence"/>
</dbReference>
<evidence type="ECO:0000313" key="1">
    <source>
        <dbReference type="EMBL" id="KFD45732.1"/>
    </source>
</evidence>
<gene>
    <name evidence="1" type="ORF">M513_13391</name>
</gene>
<reference evidence="1 2" key="1">
    <citation type="journal article" date="2014" name="Nat. Genet.">
        <title>Genome and transcriptome of the porcine whipworm Trichuris suis.</title>
        <authorList>
            <person name="Jex A.R."/>
            <person name="Nejsum P."/>
            <person name="Schwarz E.M."/>
            <person name="Hu L."/>
            <person name="Young N.D."/>
            <person name="Hall R.S."/>
            <person name="Korhonen P.K."/>
            <person name="Liao S."/>
            <person name="Thamsborg S."/>
            <person name="Xia J."/>
            <person name="Xu P."/>
            <person name="Wang S."/>
            <person name="Scheerlinck J.P."/>
            <person name="Hofmann A."/>
            <person name="Sternberg P.W."/>
            <person name="Wang J."/>
            <person name="Gasser R.B."/>
        </authorList>
    </citation>
    <scope>NUCLEOTIDE SEQUENCE [LARGE SCALE GENOMIC DNA]</scope>
    <source>
        <strain evidence="1">DCEP-RM93M</strain>
    </source>
</reference>
<accession>A0A085LL86</accession>
<proteinExistence type="predicted"/>
<protein>
    <submittedName>
        <fullName evidence="1">Uncharacterized protein</fullName>
    </submittedName>
</protein>
<keyword evidence="2" id="KW-1185">Reference proteome</keyword>
<dbReference type="AlphaFoldDB" id="A0A085LL86"/>
<organism evidence="1 2">
    <name type="scientific">Trichuris suis</name>
    <name type="common">pig whipworm</name>
    <dbReference type="NCBI Taxonomy" id="68888"/>
    <lineage>
        <taxon>Eukaryota</taxon>
        <taxon>Metazoa</taxon>
        <taxon>Ecdysozoa</taxon>
        <taxon>Nematoda</taxon>
        <taxon>Enoplea</taxon>
        <taxon>Dorylaimia</taxon>
        <taxon>Trichinellida</taxon>
        <taxon>Trichuridae</taxon>
        <taxon>Trichuris</taxon>
    </lineage>
</organism>
<evidence type="ECO:0000313" key="2">
    <source>
        <dbReference type="Proteomes" id="UP000030764"/>
    </source>
</evidence>
<name>A0A085LL86_9BILA</name>